<dbReference type="CDD" id="cd00614">
    <property type="entry name" value="CGS_like"/>
    <property type="match status" value="1"/>
</dbReference>
<dbReference type="NCBIfam" id="TIGR01326">
    <property type="entry name" value="OAH_OAS_sulfhy"/>
    <property type="match status" value="1"/>
</dbReference>
<dbReference type="InterPro" id="IPR000277">
    <property type="entry name" value="Cys/Met-Metab_PyrdxlP-dep_enz"/>
</dbReference>
<dbReference type="PANTHER" id="PTHR43797:SF2">
    <property type="entry name" value="HOMOCYSTEINE_CYSTEINE SYNTHASE"/>
    <property type="match status" value="1"/>
</dbReference>
<gene>
    <name evidence="11" type="ORF">KHB02_16830</name>
</gene>
<dbReference type="GO" id="GO:0030170">
    <property type="term" value="F:pyridoxal phosphate binding"/>
    <property type="evidence" value="ECO:0007669"/>
    <property type="project" value="InterPro"/>
</dbReference>
<keyword evidence="4 9" id="KW-0663">Pyridoxal phosphate</keyword>
<comment type="catalytic activity">
    <reaction evidence="8">
        <text>L-methionine + H2O = methanethiol + 2-oxobutanoate + NH4(+)</text>
        <dbReference type="Rhea" id="RHEA:23800"/>
        <dbReference type="ChEBI" id="CHEBI:15377"/>
        <dbReference type="ChEBI" id="CHEBI:16007"/>
        <dbReference type="ChEBI" id="CHEBI:16763"/>
        <dbReference type="ChEBI" id="CHEBI:28938"/>
        <dbReference type="ChEBI" id="CHEBI:57844"/>
        <dbReference type="EC" id="4.4.1.11"/>
    </reaction>
    <physiologicalReaction direction="left-to-right" evidence="8">
        <dbReference type="Rhea" id="RHEA:23801"/>
    </physiologicalReaction>
</comment>
<comment type="cofactor">
    <cofactor evidence="1 10">
        <name>pyridoxal 5'-phosphate</name>
        <dbReference type="ChEBI" id="CHEBI:597326"/>
    </cofactor>
</comment>
<evidence type="ECO:0000256" key="1">
    <source>
        <dbReference type="ARBA" id="ARBA00001933"/>
    </source>
</evidence>
<evidence type="ECO:0000256" key="9">
    <source>
        <dbReference type="PIRSR" id="PIRSR001434-2"/>
    </source>
</evidence>
<organism evidence="11">
    <name type="scientific">Neobacillus citreus</name>
    <dbReference type="NCBI Taxonomy" id="2833578"/>
    <lineage>
        <taxon>Bacteria</taxon>
        <taxon>Bacillati</taxon>
        <taxon>Bacillota</taxon>
        <taxon>Bacilli</taxon>
        <taxon>Bacillales</taxon>
        <taxon>Bacillaceae</taxon>
        <taxon>Neobacillus</taxon>
    </lineage>
</organism>
<comment type="caution">
    <text evidence="11">The sequence shown here is derived from an EMBL/GenBank/DDBJ whole genome shotgun (WGS) entry which is preliminary data.</text>
</comment>
<evidence type="ECO:0000256" key="2">
    <source>
        <dbReference type="ARBA" id="ARBA00009077"/>
    </source>
</evidence>
<sequence length="459" mass="49341">MSDQQQGFATEQVHGGFVPDAAHGARVPAIHMSSGFLFDDFDHARERFAGTDDGYTYTRLGNPTNADVERRVALLERGTEAILVGSGQAAATVAFLGVLQAGDHVVSARSIYEGTRGLLVQNLGRLGIEVDFVADQRDLDEWARLVRPNTKAFFAETIPNPKNDVLDITGVADTAHRAGVPLIVDNTLATPYLVRPVEHGADIVVHSASKFLSGHGAGLGGVVVDGGRFDWSAAPERWVHLTTPERSLDGQSYVERFGSRAFTVFARDVISSRIGPTPSPFNAFLLRQGIETLSLRVERHSANALAIAEYLEQQPEVTSVDHAGLASSPYHDLAQRYLPRGAGSVFAFTLAGGEAAARTFIDSVQLFSRMTHLGDVRSLILHPATTTHAGRTPDERAEQGIWDGLIRLSVGIEDVADLLRDVDRGLAAVRGLEARLAPATEVTPVAPAVTHDARLTEAV</sequence>
<dbReference type="InterPro" id="IPR015422">
    <property type="entry name" value="PyrdxlP-dep_Trfase_small"/>
</dbReference>
<evidence type="ECO:0000256" key="10">
    <source>
        <dbReference type="RuleBase" id="RU362118"/>
    </source>
</evidence>
<dbReference type="Gene3D" id="3.90.1150.10">
    <property type="entry name" value="Aspartate Aminotransferase, domain 1"/>
    <property type="match status" value="1"/>
</dbReference>
<comment type="similarity">
    <text evidence="2 10">Belongs to the trans-sulfuration enzymes family.</text>
</comment>
<dbReference type="Pfam" id="PF01053">
    <property type="entry name" value="Cys_Met_Meta_PP"/>
    <property type="match status" value="1"/>
</dbReference>
<comment type="catalytic activity">
    <reaction evidence="7">
        <text>L-homocysteine + H2O = 2-oxobutanoate + hydrogen sulfide + NH4(+) + H(+)</text>
        <dbReference type="Rhea" id="RHEA:14501"/>
        <dbReference type="ChEBI" id="CHEBI:15377"/>
        <dbReference type="ChEBI" id="CHEBI:15378"/>
        <dbReference type="ChEBI" id="CHEBI:16763"/>
        <dbReference type="ChEBI" id="CHEBI:28938"/>
        <dbReference type="ChEBI" id="CHEBI:29919"/>
        <dbReference type="ChEBI" id="CHEBI:58199"/>
        <dbReference type="EC" id="4.4.1.2"/>
    </reaction>
    <physiologicalReaction direction="left-to-right" evidence="7">
        <dbReference type="Rhea" id="RHEA:14502"/>
    </physiologicalReaction>
</comment>
<dbReference type="AlphaFoldDB" id="A0A942T0N1"/>
<dbReference type="GO" id="GO:0003961">
    <property type="term" value="F:O-acetylhomoserine aminocarboxypropyltransferase activity"/>
    <property type="evidence" value="ECO:0007669"/>
    <property type="project" value="TreeGrafter"/>
</dbReference>
<dbReference type="GO" id="GO:0006535">
    <property type="term" value="P:cysteine biosynthetic process from serine"/>
    <property type="evidence" value="ECO:0007669"/>
    <property type="project" value="TreeGrafter"/>
</dbReference>
<dbReference type="GO" id="GO:0004124">
    <property type="term" value="F:cysteine synthase activity"/>
    <property type="evidence" value="ECO:0007669"/>
    <property type="project" value="TreeGrafter"/>
</dbReference>
<dbReference type="PANTHER" id="PTHR43797">
    <property type="entry name" value="HOMOCYSTEINE/CYSTEINE SYNTHASE"/>
    <property type="match status" value="1"/>
</dbReference>
<dbReference type="InterPro" id="IPR006235">
    <property type="entry name" value="OAc-hSer/O-AcSer_sulfhydrylase"/>
</dbReference>
<proteinExistence type="inferred from homology"/>
<dbReference type="GO" id="GO:0019346">
    <property type="term" value="P:transsulfuration"/>
    <property type="evidence" value="ECO:0007669"/>
    <property type="project" value="InterPro"/>
</dbReference>
<dbReference type="SUPFAM" id="SSF53383">
    <property type="entry name" value="PLP-dependent transferases"/>
    <property type="match status" value="1"/>
</dbReference>
<dbReference type="GO" id="GO:0018826">
    <property type="term" value="F:methionine gamma-lyase activity"/>
    <property type="evidence" value="ECO:0007669"/>
    <property type="project" value="UniProtKB-EC"/>
</dbReference>
<name>A0A942T0N1_9BACI</name>
<evidence type="ECO:0000256" key="8">
    <source>
        <dbReference type="ARBA" id="ARBA00052699"/>
    </source>
</evidence>
<dbReference type="Gene3D" id="3.40.640.10">
    <property type="entry name" value="Type I PLP-dependent aspartate aminotransferase-like (Major domain)"/>
    <property type="match status" value="1"/>
</dbReference>
<dbReference type="EC" id="4.4.1.2" evidence="5"/>
<accession>A0A942T0N1</accession>
<protein>
    <recommendedName>
        <fullName evidence="5">homocysteine desulfhydrase</fullName>
        <ecNumber evidence="5">4.4.1.2</ecNumber>
    </recommendedName>
    <alternativeName>
        <fullName evidence="6">Homocysteine desulfhydrase</fullName>
    </alternativeName>
</protein>
<keyword evidence="3" id="KW-0808">Transferase</keyword>
<evidence type="ECO:0000256" key="7">
    <source>
        <dbReference type="ARBA" id="ARBA00048780"/>
    </source>
</evidence>
<reference evidence="11" key="1">
    <citation type="submission" date="2021-05" db="EMBL/GenBank/DDBJ databases">
        <title>Novel Bacillus species.</title>
        <authorList>
            <person name="Liu G."/>
        </authorList>
    </citation>
    <scope>NUCLEOTIDE SEQUENCE</scope>
    <source>
        <strain evidence="11">FJAT-50051</strain>
    </source>
</reference>
<dbReference type="InterPro" id="IPR015424">
    <property type="entry name" value="PyrdxlP-dep_Trfase"/>
</dbReference>
<dbReference type="InterPro" id="IPR015421">
    <property type="entry name" value="PyrdxlP-dep_Trfase_major"/>
</dbReference>
<evidence type="ECO:0000256" key="4">
    <source>
        <dbReference type="ARBA" id="ARBA00022898"/>
    </source>
</evidence>
<evidence type="ECO:0000256" key="5">
    <source>
        <dbReference type="ARBA" id="ARBA00047175"/>
    </source>
</evidence>
<dbReference type="GO" id="GO:0047982">
    <property type="term" value="F:homocysteine desulfhydrase activity"/>
    <property type="evidence" value="ECO:0007669"/>
    <property type="project" value="UniProtKB-EC"/>
</dbReference>
<dbReference type="FunFam" id="3.40.640.10:FF:000046">
    <property type="entry name" value="Cystathionine gamma-lyase"/>
    <property type="match status" value="1"/>
</dbReference>
<dbReference type="GO" id="GO:0071269">
    <property type="term" value="P:L-homocysteine biosynthetic process"/>
    <property type="evidence" value="ECO:0007669"/>
    <property type="project" value="TreeGrafter"/>
</dbReference>
<dbReference type="GO" id="GO:0005737">
    <property type="term" value="C:cytoplasm"/>
    <property type="evidence" value="ECO:0007669"/>
    <property type="project" value="TreeGrafter"/>
</dbReference>
<evidence type="ECO:0000313" key="11">
    <source>
        <dbReference type="EMBL" id="MBS4183058.1"/>
    </source>
</evidence>
<evidence type="ECO:0000256" key="3">
    <source>
        <dbReference type="ARBA" id="ARBA00022679"/>
    </source>
</evidence>
<evidence type="ECO:0000256" key="6">
    <source>
        <dbReference type="ARBA" id="ARBA00047199"/>
    </source>
</evidence>
<dbReference type="PIRSF" id="PIRSF001434">
    <property type="entry name" value="CGS"/>
    <property type="match status" value="1"/>
</dbReference>
<feature type="modified residue" description="N6-(pyridoxal phosphate)lysine" evidence="9">
    <location>
        <position position="210"/>
    </location>
</feature>
<dbReference type="EMBL" id="JAGYPE010000003">
    <property type="protein sequence ID" value="MBS4183058.1"/>
    <property type="molecule type" value="Genomic_DNA"/>
</dbReference>